<reference evidence="5" key="1">
    <citation type="journal article" date="2019" name="Int. J. Syst. Evol. Microbiol.">
        <title>The Global Catalogue of Microorganisms (GCM) 10K type strain sequencing project: providing services to taxonomists for standard genome sequencing and annotation.</title>
        <authorList>
            <consortium name="The Broad Institute Genomics Platform"/>
            <consortium name="The Broad Institute Genome Sequencing Center for Infectious Disease"/>
            <person name="Wu L."/>
            <person name="Ma J."/>
        </authorList>
    </citation>
    <scope>NUCLEOTIDE SEQUENCE [LARGE SCALE GENOMIC DNA]</scope>
    <source>
        <strain evidence="5">NBRC 108565</strain>
    </source>
</reference>
<evidence type="ECO:0000256" key="2">
    <source>
        <dbReference type="SAM" id="MobiDB-lite"/>
    </source>
</evidence>
<feature type="region of interest" description="Disordered" evidence="2">
    <location>
        <begin position="233"/>
        <end position="253"/>
    </location>
</feature>
<proteinExistence type="inferred from homology"/>
<name>A0ABM8G775_9CELL</name>
<dbReference type="Proteomes" id="UP001321475">
    <property type="component" value="Chromosome"/>
</dbReference>
<dbReference type="Gene3D" id="3.40.50.450">
    <property type="match status" value="1"/>
</dbReference>
<dbReference type="PANTHER" id="PTHR43022">
    <property type="entry name" value="PROTEIN SMF"/>
    <property type="match status" value="1"/>
</dbReference>
<dbReference type="SUPFAM" id="SSF102405">
    <property type="entry name" value="MCP/YpsA-like"/>
    <property type="match status" value="1"/>
</dbReference>
<evidence type="ECO:0000313" key="4">
    <source>
        <dbReference type="EMBL" id="BDZ43939.1"/>
    </source>
</evidence>
<comment type="similarity">
    <text evidence="1">Belongs to the DprA/Smf family.</text>
</comment>
<dbReference type="EMBL" id="AP027729">
    <property type="protein sequence ID" value="BDZ43939.1"/>
    <property type="molecule type" value="Genomic_DNA"/>
</dbReference>
<feature type="domain" description="Smf/DprA SLOG" evidence="3">
    <location>
        <begin position="71"/>
        <end position="233"/>
    </location>
</feature>
<protein>
    <recommendedName>
        <fullName evidence="3">Smf/DprA SLOG domain-containing protein</fullName>
    </recommendedName>
</protein>
<dbReference type="InterPro" id="IPR003488">
    <property type="entry name" value="DprA"/>
</dbReference>
<organism evidence="4 5">
    <name type="scientific">Paraoerskovia sediminicola</name>
    <dbReference type="NCBI Taxonomy" id="1138587"/>
    <lineage>
        <taxon>Bacteria</taxon>
        <taxon>Bacillati</taxon>
        <taxon>Actinomycetota</taxon>
        <taxon>Actinomycetes</taxon>
        <taxon>Micrococcales</taxon>
        <taxon>Cellulomonadaceae</taxon>
        <taxon>Paraoerskovia</taxon>
    </lineage>
</organism>
<keyword evidence="5" id="KW-1185">Reference proteome</keyword>
<evidence type="ECO:0000313" key="5">
    <source>
        <dbReference type="Proteomes" id="UP001321475"/>
    </source>
</evidence>
<dbReference type="Pfam" id="PF02481">
    <property type="entry name" value="DNA_processg_A"/>
    <property type="match status" value="1"/>
</dbReference>
<sequence length="253" mass="25988">MLGGADAAGVAGPTARVTGPSGDAERAVTASERDPAALRRLRRAVDRWTPRLDGLDPRRELAVIQSLGGRVVVPDSPQWPRGVEALGVHGPMCLWVRGELDLGRASQRSVALVGARACTEYGRRVAVELAEGLADRGFTVVSGGAYGIDAAAHRGALAAGGATVAVLAGGADRLYPAGNADLLSSISASGGAVLSEVPPGSVPSRVRFLLRNRLIAALTSATVVVEAAWRSGSSAPRRGRGTSCDRSARSLDR</sequence>
<dbReference type="PANTHER" id="PTHR43022:SF1">
    <property type="entry name" value="PROTEIN SMF"/>
    <property type="match status" value="1"/>
</dbReference>
<feature type="compositionally biased region" description="Basic and acidic residues" evidence="2">
    <location>
        <begin position="23"/>
        <end position="33"/>
    </location>
</feature>
<accession>A0ABM8G775</accession>
<feature type="region of interest" description="Disordered" evidence="2">
    <location>
        <begin position="1"/>
        <end position="33"/>
    </location>
</feature>
<dbReference type="RefSeq" id="WP_286218031.1">
    <property type="nucleotide sequence ID" value="NZ_AP027729.1"/>
</dbReference>
<evidence type="ECO:0000256" key="1">
    <source>
        <dbReference type="ARBA" id="ARBA00006525"/>
    </source>
</evidence>
<gene>
    <name evidence="4" type="ORF">GCM10025865_32380</name>
</gene>
<dbReference type="InterPro" id="IPR057666">
    <property type="entry name" value="DrpA_SLOG"/>
</dbReference>
<evidence type="ECO:0000259" key="3">
    <source>
        <dbReference type="Pfam" id="PF02481"/>
    </source>
</evidence>